<evidence type="ECO:0000256" key="4">
    <source>
        <dbReference type="HAMAP-Rule" id="MF_03009"/>
    </source>
</evidence>
<dbReference type="GO" id="GO:0001732">
    <property type="term" value="P:formation of cytoplasmic translation initiation complex"/>
    <property type="evidence" value="ECO:0007669"/>
    <property type="project" value="UniProtKB-UniRule"/>
</dbReference>
<dbReference type="InParanoid" id="A0A1V9XH57"/>
<keyword evidence="7" id="KW-1185">Reference proteome</keyword>
<feature type="region of interest" description="Disordered" evidence="5">
    <location>
        <begin position="131"/>
        <end position="152"/>
    </location>
</feature>
<evidence type="ECO:0000256" key="2">
    <source>
        <dbReference type="ARBA" id="ARBA00022540"/>
    </source>
</evidence>
<dbReference type="GO" id="GO:0003743">
    <property type="term" value="F:translation initiation factor activity"/>
    <property type="evidence" value="ECO:0007669"/>
    <property type="project" value="UniProtKB-UniRule"/>
</dbReference>
<dbReference type="Proteomes" id="UP000192247">
    <property type="component" value="Unassembled WGS sequence"/>
</dbReference>
<evidence type="ECO:0000256" key="1">
    <source>
        <dbReference type="ARBA" id="ARBA00022490"/>
    </source>
</evidence>
<keyword evidence="1 4" id="KW-0963">Cytoplasm</keyword>
<feature type="compositionally biased region" description="Acidic residues" evidence="5">
    <location>
        <begin position="71"/>
        <end position="89"/>
    </location>
</feature>
<evidence type="ECO:0000313" key="6">
    <source>
        <dbReference type="EMBL" id="OQR72864.1"/>
    </source>
</evidence>
<dbReference type="AlphaFoldDB" id="A0A1V9XH57"/>
<comment type="subcellular location">
    <subcellularLocation>
        <location evidence="4">Cytoplasm</location>
    </subcellularLocation>
</comment>
<keyword evidence="3 4" id="KW-0648">Protein biosynthesis</keyword>
<dbReference type="OrthoDB" id="20381at2759"/>
<dbReference type="FunCoup" id="A0A1V9XH57">
    <property type="interactions" value="1388"/>
</dbReference>
<dbReference type="InterPro" id="IPR013906">
    <property type="entry name" value="eIF3j"/>
</dbReference>
<dbReference type="GO" id="GO:0005852">
    <property type="term" value="C:eukaryotic translation initiation factor 3 complex"/>
    <property type="evidence" value="ECO:0007669"/>
    <property type="project" value="UniProtKB-UniRule"/>
</dbReference>
<protein>
    <recommendedName>
        <fullName evidence="4">Eukaryotic translation initiation factor 3 subunit J</fullName>
        <shortName evidence="4">eIF3j</shortName>
    </recommendedName>
</protein>
<dbReference type="HAMAP" id="MF_03009">
    <property type="entry name" value="eIF3j"/>
    <property type="match status" value="1"/>
</dbReference>
<comment type="similarity">
    <text evidence="4">Belongs to the eIF-3 subunit J family.</text>
</comment>
<dbReference type="EMBL" id="MNPL01010913">
    <property type="protein sequence ID" value="OQR72864.1"/>
    <property type="molecule type" value="Genomic_DNA"/>
</dbReference>
<comment type="function">
    <text evidence="4">Component of the eukaryotic translation initiation factor 3 (eIF-3) complex, which is involved in protein synthesis of a specialized repertoire of mRNAs and, together with other initiation factors, stimulates binding of mRNA and methionyl-tRNAi to the 40S ribosome. The eIF-3 complex specifically targets and initiates translation of a subset of mRNAs involved in cell proliferation.</text>
</comment>
<dbReference type="PANTHER" id="PTHR21681:SF0">
    <property type="entry name" value="EUKARYOTIC TRANSLATION INITIATION FACTOR 3 SUBUNIT J"/>
    <property type="match status" value="1"/>
</dbReference>
<dbReference type="STRING" id="418985.A0A1V9XH57"/>
<feature type="region of interest" description="Disordered" evidence="5">
    <location>
        <begin position="42"/>
        <end position="111"/>
    </location>
</feature>
<sequence length="280" mass="31584">MTRDQLTAKLTARVSVESFKIIFTEKGGIAFSKLFSRSFSGNSGTVMSDDWENKAGVNPAPIPMKATDRWEGEDEDDVKENWDDEDEDTQNDKSQAPGCPPPQPRKKKTVQQIIAEKEEKRRLETLERLRKKAEEEKNASPEEQSVEKLRRQKLQEEADLRTAMETFGVKPEGTIDSIVPVDVKDFENLRKLLVAKLTPYEKSSIYMGFLEELCRDLAANLEAEDIRKLSSGLNALANEKMKLAKGNKGKKKKGASLKVERGELDAYTGDDLGAEYDDFM</sequence>
<dbReference type="InterPro" id="IPR023194">
    <property type="entry name" value="eIF3-like_dom_sf"/>
</dbReference>
<comment type="caution">
    <text evidence="6">The sequence shown here is derived from an EMBL/GenBank/DDBJ whole genome shotgun (WGS) entry which is preliminary data.</text>
</comment>
<comment type="subunit">
    <text evidence="4">Component of the eukaryotic translation initiation factor 3 (eIF-3) complex.</text>
</comment>
<dbReference type="PANTHER" id="PTHR21681">
    <property type="entry name" value="EUKARYOTIC TRANSLATION INITIATION FACTOR 3 SUBUNIT J"/>
    <property type="match status" value="1"/>
</dbReference>
<evidence type="ECO:0000256" key="5">
    <source>
        <dbReference type="SAM" id="MobiDB-lite"/>
    </source>
</evidence>
<gene>
    <name evidence="6" type="ORF">BIW11_10112</name>
</gene>
<keyword evidence="2 4" id="KW-0396">Initiation factor</keyword>
<evidence type="ECO:0000256" key="3">
    <source>
        <dbReference type="ARBA" id="ARBA00022917"/>
    </source>
</evidence>
<evidence type="ECO:0000313" key="7">
    <source>
        <dbReference type="Proteomes" id="UP000192247"/>
    </source>
</evidence>
<organism evidence="6 7">
    <name type="scientific">Tropilaelaps mercedesae</name>
    <dbReference type="NCBI Taxonomy" id="418985"/>
    <lineage>
        <taxon>Eukaryota</taxon>
        <taxon>Metazoa</taxon>
        <taxon>Ecdysozoa</taxon>
        <taxon>Arthropoda</taxon>
        <taxon>Chelicerata</taxon>
        <taxon>Arachnida</taxon>
        <taxon>Acari</taxon>
        <taxon>Parasitiformes</taxon>
        <taxon>Mesostigmata</taxon>
        <taxon>Gamasina</taxon>
        <taxon>Dermanyssoidea</taxon>
        <taxon>Laelapidae</taxon>
        <taxon>Tropilaelaps</taxon>
    </lineage>
</organism>
<accession>A0A1V9XH57</accession>
<dbReference type="Pfam" id="PF08597">
    <property type="entry name" value="eIF3_subunit"/>
    <property type="match status" value="1"/>
</dbReference>
<dbReference type="GO" id="GO:0033290">
    <property type="term" value="C:eukaryotic 48S preinitiation complex"/>
    <property type="evidence" value="ECO:0007669"/>
    <property type="project" value="UniProtKB-UniRule"/>
</dbReference>
<reference evidence="6 7" key="1">
    <citation type="journal article" date="2017" name="Gigascience">
        <title>Draft genome of the honey bee ectoparasitic mite, Tropilaelaps mercedesae, is shaped by the parasitic life history.</title>
        <authorList>
            <person name="Dong X."/>
            <person name="Armstrong S.D."/>
            <person name="Xia D."/>
            <person name="Makepeace B.L."/>
            <person name="Darby A.C."/>
            <person name="Kadowaki T."/>
        </authorList>
    </citation>
    <scope>NUCLEOTIDE SEQUENCE [LARGE SCALE GENOMIC DNA]</scope>
    <source>
        <strain evidence="6">Wuxi-XJTLU</strain>
    </source>
</reference>
<dbReference type="Gene3D" id="1.10.246.60">
    <property type="entry name" value="Eukaryotic translation initiation factor 3 like domains"/>
    <property type="match status" value="1"/>
</dbReference>
<dbReference type="GO" id="GO:0016282">
    <property type="term" value="C:eukaryotic 43S preinitiation complex"/>
    <property type="evidence" value="ECO:0007669"/>
    <property type="project" value="UniProtKB-UniRule"/>
</dbReference>
<name>A0A1V9XH57_9ACAR</name>
<proteinExistence type="inferred from homology"/>